<dbReference type="SUPFAM" id="SSF109854">
    <property type="entry name" value="DinB/YfiT-like putative metalloenzymes"/>
    <property type="match status" value="1"/>
</dbReference>
<dbReference type="Pfam" id="PF08608">
    <property type="entry name" value="Wyosine_form"/>
    <property type="match status" value="1"/>
</dbReference>
<evidence type="ECO:0000259" key="2">
    <source>
        <dbReference type="Pfam" id="PF08608"/>
    </source>
</evidence>
<reference evidence="4 5" key="1">
    <citation type="submission" date="2024-09" db="EMBL/GenBank/DDBJ databases">
        <title>The Natural Products Discovery Center: Release of the First 8490 Sequenced Strains for Exploring Actinobacteria Biosynthetic Diversity.</title>
        <authorList>
            <person name="Kalkreuter E."/>
            <person name="Kautsar S.A."/>
            <person name="Yang D."/>
            <person name="Bader C.D."/>
            <person name="Teijaro C.N."/>
            <person name="Fluegel L."/>
            <person name="Davis C.M."/>
            <person name="Simpson J.R."/>
            <person name="Lauterbach L."/>
            <person name="Steele A.D."/>
            <person name="Gui C."/>
            <person name="Meng S."/>
            <person name="Li G."/>
            <person name="Viehrig K."/>
            <person name="Ye F."/>
            <person name="Su P."/>
            <person name="Kiefer A.F."/>
            <person name="Nichols A."/>
            <person name="Cepeda A.J."/>
            <person name="Yan W."/>
            <person name="Fan B."/>
            <person name="Jiang Y."/>
            <person name="Adhikari A."/>
            <person name="Zheng C.-J."/>
            <person name="Schuster L."/>
            <person name="Cowan T.M."/>
            <person name="Smanski M.J."/>
            <person name="Chevrette M.G."/>
            <person name="De Carvalho L.P.S."/>
            <person name="Shen B."/>
        </authorList>
    </citation>
    <scope>NUCLEOTIDE SEQUENCE [LARGE SCALE GENOMIC DNA]</scope>
    <source>
        <strain evidence="4 5">NPDC060353</strain>
    </source>
</reference>
<dbReference type="InterPro" id="IPR017518">
    <property type="entry name" value="CHP03084"/>
</dbReference>
<gene>
    <name evidence="4" type="ORF">ACFWGY_23020</name>
</gene>
<evidence type="ECO:0000256" key="1">
    <source>
        <dbReference type="SAM" id="MobiDB-lite"/>
    </source>
</evidence>
<dbReference type="InterPro" id="IPR024344">
    <property type="entry name" value="MDMPI_metal-binding"/>
</dbReference>
<protein>
    <submittedName>
        <fullName evidence="4">TIGR03084 family metal-binding protein</fullName>
    </submittedName>
</protein>
<feature type="domain" description="tRNA wybutosine-synthesis" evidence="2">
    <location>
        <begin position="186"/>
        <end position="235"/>
    </location>
</feature>
<evidence type="ECO:0000313" key="4">
    <source>
        <dbReference type="EMBL" id="MFD6796207.1"/>
    </source>
</evidence>
<feature type="compositionally biased region" description="Polar residues" evidence="1">
    <location>
        <begin position="277"/>
        <end position="296"/>
    </location>
</feature>
<comment type="caution">
    <text evidence="4">The sequence shown here is derived from an EMBL/GenBank/DDBJ whole genome shotgun (WGS) entry which is preliminary data.</text>
</comment>
<dbReference type="InterPro" id="IPR013917">
    <property type="entry name" value="tRNA_wybutosine-synth"/>
</dbReference>
<name>A0ABW6GAH9_9PSEU</name>
<evidence type="ECO:0000259" key="3">
    <source>
        <dbReference type="Pfam" id="PF11716"/>
    </source>
</evidence>
<dbReference type="NCBIfam" id="TIGR03084">
    <property type="entry name" value="TIGR03084 family metal-binding protein"/>
    <property type="match status" value="1"/>
</dbReference>
<dbReference type="Pfam" id="PF11716">
    <property type="entry name" value="MDMPI_N"/>
    <property type="match status" value="1"/>
</dbReference>
<feature type="domain" description="Mycothiol-dependent maleylpyruvate isomerase metal-binding" evidence="3">
    <location>
        <begin position="11"/>
        <end position="148"/>
    </location>
</feature>
<dbReference type="Gene3D" id="1.20.120.450">
    <property type="entry name" value="dinb family like domain"/>
    <property type="match status" value="1"/>
</dbReference>
<dbReference type="Proteomes" id="UP001598673">
    <property type="component" value="Unassembled WGS sequence"/>
</dbReference>
<accession>A0ABW6GAH9</accession>
<evidence type="ECO:0000313" key="5">
    <source>
        <dbReference type="Proteomes" id="UP001598673"/>
    </source>
</evidence>
<proteinExistence type="predicted"/>
<dbReference type="InterPro" id="IPR034660">
    <property type="entry name" value="DinB/YfiT-like"/>
</dbReference>
<sequence length="296" mass="32001">MADLEAILDDLDAESAELDELVAGLPDADWQRPTPAEGWTIAHQIAHLTWTDDKALLAAREPDEFGTELTRALDGGEGYVDAGAREIAETTGPPELLRRWRAGRTALREALTAVPAGQKLPWYGPPMSAASMVTARMMETWAHGQDVADALGVVRTPAPRLWHVVRIGVRTRDFAYLVHDRTPPDTEFRVELTAPDGDVWTFGPDEAADRVTGTALDFCLLVTQRRHRDDTDLRATPGAEDWLRIAQAFAGPPGDGRAAGQFTAGPSPAPTPAAGVQQPTRQRPSAGQQPSAGHEE</sequence>
<dbReference type="InterPro" id="IPR017517">
    <property type="entry name" value="Maleyloyr_isom"/>
</dbReference>
<dbReference type="EMBL" id="JBHXCV010000018">
    <property type="protein sequence ID" value="MFD6796207.1"/>
    <property type="molecule type" value="Genomic_DNA"/>
</dbReference>
<organism evidence="4 5">
    <name type="scientific">Prauserella salsuginis</name>
    <dbReference type="NCBI Taxonomy" id="387889"/>
    <lineage>
        <taxon>Bacteria</taxon>
        <taxon>Bacillati</taxon>
        <taxon>Actinomycetota</taxon>
        <taxon>Actinomycetes</taxon>
        <taxon>Pseudonocardiales</taxon>
        <taxon>Pseudonocardiaceae</taxon>
        <taxon>Prauserella</taxon>
        <taxon>Prauserella salsuginis group</taxon>
    </lineage>
</organism>
<feature type="region of interest" description="Disordered" evidence="1">
    <location>
        <begin position="249"/>
        <end position="296"/>
    </location>
</feature>
<keyword evidence="5" id="KW-1185">Reference proteome</keyword>
<dbReference type="NCBIfam" id="TIGR03083">
    <property type="entry name" value="maleylpyruvate isomerase family mycothiol-dependent enzyme"/>
    <property type="match status" value="1"/>
</dbReference>
<dbReference type="RefSeq" id="WP_258938404.1">
    <property type="nucleotide sequence ID" value="NZ_JANBBF010000016.1"/>
</dbReference>